<evidence type="ECO:0000256" key="3">
    <source>
        <dbReference type="ARBA" id="ARBA00022801"/>
    </source>
</evidence>
<sequence length="241" mass="26173">MQQTPARGDVTIGILALQGAFAEHQVMLQKLSLRKRIVIVLVRTQEDLARCDALIIPGGESTTIALLARLAGLLGPLRDFVKTKPVWGTCAGAILLAQAIEGAKKGGQELLNGISINVARNGWGSQVESFEAPLEVEGLRDSNRPFQGVFIRAPVVLSLCLTADDPPIQVISRISAGLLPSNQTLVPMDEDDTDPRDPRTIVALRQGLHLLTTFHPELTKDDRFHEYFVKECVLPTLASSI</sequence>
<dbReference type="HAMAP" id="MF_01615">
    <property type="entry name" value="PdxT"/>
    <property type="match status" value="1"/>
</dbReference>
<feature type="active site" description="Charge relay system" evidence="7">
    <location>
        <position position="217"/>
    </location>
</feature>
<dbReference type="GO" id="GO:1903600">
    <property type="term" value="C:glutaminase complex"/>
    <property type="evidence" value="ECO:0007669"/>
    <property type="project" value="TreeGrafter"/>
</dbReference>
<keyword evidence="3" id="KW-0378">Hydrolase</keyword>
<dbReference type="NCBIfam" id="TIGR03800">
    <property type="entry name" value="PLP_synth_Pdx2"/>
    <property type="match status" value="1"/>
</dbReference>
<evidence type="ECO:0000313" key="9">
    <source>
        <dbReference type="EMBL" id="EMD41127.1"/>
    </source>
</evidence>
<reference evidence="9 10" key="1">
    <citation type="journal article" date="2012" name="Proc. Natl. Acad. Sci. U.S.A.">
        <title>Comparative genomics of Ceriporiopsis subvermispora and Phanerochaete chrysosporium provide insight into selective ligninolysis.</title>
        <authorList>
            <person name="Fernandez-Fueyo E."/>
            <person name="Ruiz-Duenas F.J."/>
            <person name="Ferreira P."/>
            <person name="Floudas D."/>
            <person name="Hibbett D.S."/>
            <person name="Canessa P."/>
            <person name="Larrondo L.F."/>
            <person name="James T.Y."/>
            <person name="Seelenfreund D."/>
            <person name="Lobos S."/>
            <person name="Polanco R."/>
            <person name="Tello M."/>
            <person name="Honda Y."/>
            <person name="Watanabe T."/>
            <person name="Watanabe T."/>
            <person name="Ryu J.S."/>
            <person name="Kubicek C.P."/>
            <person name="Schmoll M."/>
            <person name="Gaskell J."/>
            <person name="Hammel K.E."/>
            <person name="St John F.J."/>
            <person name="Vanden Wymelenberg A."/>
            <person name="Sabat G."/>
            <person name="Splinter BonDurant S."/>
            <person name="Syed K."/>
            <person name="Yadav J.S."/>
            <person name="Doddapaneni H."/>
            <person name="Subramanian V."/>
            <person name="Lavin J.L."/>
            <person name="Oguiza J.A."/>
            <person name="Perez G."/>
            <person name="Pisabarro A.G."/>
            <person name="Ramirez L."/>
            <person name="Santoyo F."/>
            <person name="Master E."/>
            <person name="Coutinho P.M."/>
            <person name="Henrissat B."/>
            <person name="Lombard V."/>
            <person name="Magnuson J.K."/>
            <person name="Kuees U."/>
            <person name="Hori C."/>
            <person name="Igarashi K."/>
            <person name="Samejima M."/>
            <person name="Held B.W."/>
            <person name="Barry K.W."/>
            <person name="LaButti K.M."/>
            <person name="Lapidus A."/>
            <person name="Lindquist E.A."/>
            <person name="Lucas S.M."/>
            <person name="Riley R."/>
            <person name="Salamov A.A."/>
            <person name="Hoffmeister D."/>
            <person name="Schwenk D."/>
            <person name="Hadar Y."/>
            <person name="Yarden O."/>
            <person name="de Vries R.P."/>
            <person name="Wiebenga A."/>
            <person name="Stenlid J."/>
            <person name="Eastwood D."/>
            <person name="Grigoriev I.V."/>
            <person name="Berka R.M."/>
            <person name="Blanchette R.A."/>
            <person name="Kersten P."/>
            <person name="Martinez A.T."/>
            <person name="Vicuna R."/>
            <person name="Cullen D."/>
        </authorList>
    </citation>
    <scope>NUCLEOTIDE SEQUENCE [LARGE SCALE GENOMIC DNA]</scope>
    <source>
        <strain evidence="9 10">B</strain>
    </source>
</reference>
<dbReference type="EMBL" id="KB445792">
    <property type="protein sequence ID" value="EMD41127.1"/>
    <property type="molecule type" value="Genomic_DNA"/>
</dbReference>
<dbReference type="InterPro" id="IPR002161">
    <property type="entry name" value="PdxT/SNO"/>
</dbReference>
<feature type="binding site" evidence="8">
    <location>
        <position position="120"/>
    </location>
    <ligand>
        <name>L-glutamine</name>
        <dbReference type="ChEBI" id="CHEBI:58359"/>
    </ligand>
</feature>
<dbReference type="EC" id="3.5.1.2" evidence="2"/>
<dbReference type="GO" id="GO:0005829">
    <property type="term" value="C:cytosol"/>
    <property type="evidence" value="ECO:0007669"/>
    <property type="project" value="TreeGrafter"/>
</dbReference>
<dbReference type="OrthoDB" id="2039at2759"/>
<dbReference type="HOGENOM" id="CLU_069674_0_0_1"/>
<feature type="active site" description="Charge relay system" evidence="7">
    <location>
        <position position="215"/>
    </location>
</feature>
<feature type="binding site" evidence="8">
    <location>
        <begin position="59"/>
        <end position="61"/>
    </location>
    <ligand>
        <name>L-glutamine</name>
        <dbReference type="ChEBI" id="CHEBI:58359"/>
    </ligand>
</feature>
<dbReference type="Pfam" id="PF01174">
    <property type="entry name" value="SNO"/>
    <property type="match status" value="1"/>
</dbReference>
<feature type="active site" description="Nucleophile" evidence="7">
    <location>
        <position position="90"/>
    </location>
</feature>
<evidence type="ECO:0000256" key="1">
    <source>
        <dbReference type="ARBA" id="ARBA00008345"/>
    </source>
</evidence>
<dbReference type="GO" id="GO:0042823">
    <property type="term" value="P:pyridoxal phosphate biosynthetic process"/>
    <property type="evidence" value="ECO:0007669"/>
    <property type="project" value="InterPro"/>
</dbReference>
<dbReference type="AlphaFoldDB" id="M2RRQ8"/>
<dbReference type="GO" id="GO:0008614">
    <property type="term" value="P:pyridoxine metabolic process"/>
    <property type="evidence" value="ECO:0007669"/>
    <property type="project" value="TreeGrafter"/>
</dbReference>
<proteinExistence type="inferred from homology"/>
<dbReference type="GO" id="GO:0016829">
    <property type="term" value="F:lyase activity"/>
    <property type="evidence" value="ECO:0007669"/>
    <property type="project" value="UniProtKB-KW"/>
</dbReference>
<dbReference type="GO" id="GO:0004359">
    <property type="term" value="F:glutaminase activity"/>
    <property type="evidence" value="ECO:0007669"/>
    <property type="project" value="UniProtKB-EC"/>
</dbReference>
<keyword evidence="10" id="KW-1185">Reference proteome</keyword>
<dbReference type="InterPro" id="IPR021196">
    <property type="entry name" value="PdxT/SNO_CS"/>
</dbReference>
<evidence type="ECO:0000313" key="10">
    <source>
        <dbReference type="Proteomes" id="UP000016930"/>
    </source>
</evidence>
<evidence type="ECO:0000256" key="5">
    <source>
        <dbReference type="ARBA" id="ARBA00023239"/>
    </source>
</evidence>
<dbReference type="PROSITE" id="PS01236">
    <property type="entry name" value="PDXT_SNO_1"/>
    <property type="match status" value="1"/>
</dbReference>
<name>M2RRQ8_CERS8</name>
<keyword evidence="4" id="KW-0315">Glutamine amidotransferase</keyword>
<dbReference type="PANTHER" id="PTHR31559:SF0">
    <property type="entry name" value="PYRIDOXAL 5'-PHOSPHATE SYNTHASE SUBUNIT SNO1-RELATED"/>
    <property type="match status" value="1"/>
</dbReference>
<dbReference type="FunFam" id="3.40.50.880:FF:000077">
    <property type="entry name" value="Unplaced genomic scaffold supercont2.4, whole genome shotgun sequence"/>
    <property type="match status" value="1"/>
</dbReference>
<dbReference type="SUPFAM" id="SSF52317">
    <property type="entry name" value="Class I glutamine amidotransferase-like"/>
    <property type="match status" value="1"/>
</dbReference>
<evidence type="ECO:0000256" key="2">
    <source>
        <dbReference type="ARBA" id="ARBA00012918"/>
    </source>
</evidence>
<gene>
    <name evidence="9" type="ORF">CERSUDRAFT_80770</name>
</gene>
<accession>M2RRQ8</accession>
<evidence type="ECO:0000256" key="8">
    <source>
        <dbReference type="PIRSR" id="PIRSR005639-2"/>
    </source>
</evidence>
<protein>
    <recommendedName>
        <fullName evidence="2">glutaminase</fullName>
        <ecNumber evidence="2">3.5.1.2</ecNumber>
    </recommendedName>
</protein>
<dbReference type="Proteomes" id="UP000016930">
    <property type="component" value="Unassembled WGS sequence"/>
</dbReference>
<comment type="catalytic activity">
    <reaction evidence="6">
        <text>L-glutamine + H2O = L-glutamate + NH4(+)</text>
        <dbReference type="Rhea" id="RHEA:15889"/>
        <dbReference type="ChEBI" id="CHEBI:15377"/>
        <dbReference type="ChEBI" id="CHEBI:28938"/>
        <dbReference type="ChEBI" id="CHEBI:29985"/>
        <dbReference type="ChEBI" id="CHEBI:58359"/>
        <dbReference type="EC" id="3.5.1.2"/>
    </reaction>
</comment>
<dbReference type="STRING" id="914234.M2RRQ8"/>
<dbReference type="PANTHER" id="PTHR31559">
    <property type="entry name" value="PYRIDOXAL 5'-PHOSPHATE SYNTHASE SUBUNIT SNO"/>
    <property type="match status" value="1"/>
</dbReference>
<evidence type="ECO:0000256" key="4">
    <source>
        <dbReference type="ARBA" id="ARBA00022962"/>
    </source>
</evidence>
<organism evidence="9 10">
    <name type="scientific">Ceriporiopsis subvermispora (strain B)</name>
    <name type="common">White-rot fungus</name>
    <name type="synonym">Gelatoporia subvermispora</name>
    <dbReference type="NCBI Taxonomy" id="914234"/>
    <lineage>
        <taxon>Eukaryota</taxon>
        <taxon>Fungi</taxon>
        <taxon>Dikarya</taxon>
        <taxon>Basidiomycota</taxon>
        <taxon>Agaricomycotina</taxon>
        <taxon>Agaricomycetes</taxon>
        <taxon>Polyporales</taxon>
        <taxon>Gelatoporiaceae</taxon>
        <taxon>Gelatoporia</taxon>
    </lineage>
</organism>
<evidence type="ECO:0000256" key="7">
    <source>
        <dbReference type="PIRSR" id="PIRSR005639-1"/>
    </source>
</evidence>
<evidence type="ECO:0000256" key="6">
    <source>
        <dbReference type="ARBA" id="ARBA00049534"/>
    </source>
</evidence>
<dbReference type="InterPro" id="IPR029062">
    <property type="entry name" value="Class_I_gatase-like"/>
</dbReference>
<feature type="binding site" evidence="8">
    <location>
        <begin position="151"/>
        <end position="152"/>
    </location>
    <ligand>
        <name>L-glutamine</name>
        <dbReference type="ChEBI" id="CHEBI:58359"/>
    </ligand>
</feature>
<dbReference type="PROSITE" id="PS51130">
    <property type="entry name" value="PDXT_SNO_2"/>
    <property type="match status" value="1"/>
</dbReference>
<keyword evidence="5" id="KW-0456">Lyase</keyword>
<dbReference type="PIRSF" id="PIRSF005639">
    <property type="entry name" value="Glut_amidoT_SNO"/>
    <property type="match status" value="1"/>
</dbReference>
<dbReference type="Gene3D" id="3.40.50.880">
    <property type="match status" value="1"/>
</dbReference>
<comment type="similarity">
    <text evidence="1">Belongs to the glutaminase PdxT/SNO family.</text>
</comment>